<dbReference type="Proteomes" id="UP001157418">
    <property type="component" value="Unassembled WGS sequence"/>
</dbReference>
<keyword evidence="2" id="KW-1185">Reference proteome</keyword>
<evidence type="ECO:0000313" key="1">
    <source>
        <dbReference type="EMBL" id="CAH1420595.1"/>
    </source>
</evidence>
<evidence type="ECO:0000313" key="2">
    <source>
        <dbReference type="Proteomes" id="UP001157418"/>
    </source>
</evidence>
<accession>A0AAU9M1H2</accession>
<name>A0AAU9M1H2_9ASTR</name>
<gene>
    <name evidence="1" type="ORF">LVIROSA_LOCUS8045</name>
</gene>
<reference evidence="1 2" key="1">
    <citation type="submission" date="2022-01" db="EMBL/GenBank/DDBJ databases">
        <authorList>
            <person name="Xiong W."/>
            <person name="Schranz E."/>
        </authorList>
    </citation>
    <scope>NUCLEOTIDE SEQUENCE [LARGE SCALE GENOMIC DNA]</scope>
</reference>
<proteinExistence type="predicted"/>
<protein>
    <submittedName>
        <fullName evidence="1">Uncharacterized protein</fullName>
    </submittedName>
</protein>
<dbReference type="AlphaFoldDB" id="A0AAU9M1H2"/>
<comment type="caution">
    <text evidence="1">The sequence shown here is derived from an EMBL/GenBank/DDBJ whole genome shotgun (WGS) entry which is preliminary data.</text>
</comment>
<dbReference type="EMBL" id="CAKMRJ010001112">
    <property type="protein sequence ID" value="CAH1420595.1"/>
    <property type="molecule type" value="Genomic_DNA"/>
</dbReference>
<organism evidence="1 2">
    <name type="scientific">Lactuca virosa</name>
    <dbReference type="NCBI Taxonomy" id="75947"/>
    <lineage>
        <taxon>Eukaryota</taxon>
        <taxon>Viridiplantae</taxon>
        <taxon>Streptophyta</taxon>
        <taxon>Embryophyta</taxon>
        <taxon>Tracheophyta</taxon>
        <taxon>Spermatophyta</taxon>
        <taxon>Magnoliopsida</taxon>
        <taxon>eudicotyledons</taxon>
        <taxon>Gunneridae</taxon>
        <taxon>Pentapetalae</taxon>
        <taxon>asterids</taxon>
        <taxon>campanulids</taxon>
        <taxon>Asterales</taxon>
        <taxon>Asteraceae</taxon>
        <taxon>Cichorioideae</taxon>
        <taxon>Cichorieae</taxon>
        <taxon>Lactucinae</taxon>
        <taxon>Lactuca</taxon>
    </lineage>
</organism>
<sequence length="119" mass="12854">MNKENFGVGQLSDEQKARISANFRAAKALLDRKRPRDASMASNSFPRKIGVVKGVETPPIVSSVNRLPLADISVNTPTPVRDLKLNQSGCLSSSRFKVPSVGKSDGGLFAMTRVLPDEN</sequence>